<gene>
    <name evidence="2" type="primary">ORF9</name>
</gene>
<name>H9ABN8_9VIRU</name>
<dbReference type="EMBL" id="JN882265">
    <property type="protein sequence ID" value="AFD04008.1"/>
    <property type="molecule type" value="Genomic_DNA"/>
</dbReference>
<dbReference type="GeneID" id="11948267"/>
<evidence type="ECO:0000313" key="3">
    <source>
        <dbReference type="Proteomes" id="UP000007572"/>
    </source>
</evidence>
<protein>
    <submittedName>
        <fullName evidence="2">ORF9</fullName>
    </submittedName>
</protein>
<dbReference type="Proteomes" id="UP000007572">
    <property type="component" value="Segment"/>
</dbReference>
<evidence type="ECO:0000259" key="1">
    <source>
        <dbReference type="Pfam" id="PF25227"/>
    </source>
</evidence>
<dbReference type="KEGG" id="vg:11948267"/>
<proteinExistence type="predicted"/>
<dbReference type="InterPro" id="IPR057167">
    <property type="entry name" value="DUF7845"/>
</dbReference>
<keyword evidence="3" id="KW-1185">Reference proteome</keyword>
<evidence type="ECO:0000313" key="2">
    <source>
        <dbReference type="EMBL" id="AFD04008.1"/>
    </source>
</evidence>
<feature type="domain" description="DUF7845" evidence="1">
    <location>
        <begin position="4"/>
        <end position="342"/>
    </location>
</feature>
<accession>H9ABN8</accession>
<sequence>MKVVRPQSHEFTANAIWNEHGLKPFFGADAAAKQAGGSMKAEFTHGGERWTATLYYQDSGFLVPESGVTPSGTEIELEQIREYRIAIDRHPDEDHVGEQGLNAHIAPRWKGMEVEKKDGTRKKFSVPDGLGDAVNVRLSGSNVEFTRYLPLLQAGAESVGVNGWYFAERDLHEYSNIVDAERYVRVQKDRSGPVHARDGPLASMGHLLENDRTGYRAIVQNDTDPHGNSLPGYYHTATLGPERVRELFPDHTFPREVKHYYAREAYSKPNSHPLAHPKVGVSYQTSKWDRKIGWDELGDLQNQLDETLHSVIADSGIPVRSGNVGDGEGGTGPYKPDPYFEAIDHEAPDDHLYGLDLTQIRHDQQSVVVRHLADGLSPVEWESLETLVTDGGSVSPKDIARDHDRHEDSVRRALNRIDELVEREYGSVSLRSSFIADMVHESVKEAREATRRAVETGAKAINAAERGLDESTSAFIAWAAKHDIDVDDTSDARMVLRMGGVERVRRAVEQGYELWTNAGRDPARFRSARLKLGEKGTGIAWHWLS</sequence>
<reference evidence="2 3" key="1">
    <citation type="journal article" date="2012" name="Nucleic Acids Res.">
        <title>Related haloarchaeal pleomorphic viruses contain different genome types.</title>
        <authorList>
            <person name="Sencilo A."/>
            <person name="Paulin L."/>
            <person name="Kellner S."/>
            <person name="Helm M."/>
            <person name="Roine E."/>
        </authorList>
    </citation>
    <scope>NUCLEOTIDE SEQUENCE [LARGE SCALE GENOMIC DNA]</scope>
</reference>
<dbReference type="OrthoDB" id="29755at10239"/>
<dbReference type="Pfam" id="PF25227">
    <property type="entry name" value="DUF7845"/>
    <property type="match status" value="1"/>
</dbReference>
<dbReference type="RefSeq" id="YP_005454281.1">
    <property type="nucleotide sequence ID" value="NC_017088.1"/>
</dbReference>
<organism evidence="2 3">
    <name type="scientific">Halorubrum pleomorphic virus 3</name>
    <dbReference type="NCBI Taxonomy" id="1156720"/>
    <lineage>
        <taxon>Viruses</taxon>
        <taxon>Monodnaviria</taxon>
        <taxon>Trapavirae</taxon>
        <taxon>Saleviricota</taxon>
        <taxon>Huolimaviricetes</taxon>
        <taxon>Haloruvirales</taxon>
        <taxon>Pleolipoviridae</taxon>
        <taxon>Betapleolipovirus</taxon>
        <taxon>Betapleolipovirus kalvoae</taxon>
        <taxon>Betapleolipovirus HRPV3</taxon>
    </lineage>
</organism>